<reference evidence="3 4" key="1">
    <citation type="submission" date="2024-05" db="EMBL/GenBank/DDBJ databases">
        <title>Roseateles sp. DJS-2-20 16S ribosomal RNA gene Genome sequencing and assembly.</title>
        <authorList>
            <person name="Woo H."/>
        </authorList>
    </citation>
    <scope>NUCLEOTIDE SEQUENCE [LARGE SCALE GENOMIC DNA]</scope>
    <source>
        <strain evidence="3 4">DJS-2-20</strain>
    </source>
</reference>
<feature type="signal peptide" evidence="1">
    <location>
        <begin position="1"/>
        <end position="22"/>
    </location>
</feature>
<evidence type="ECO:0000313" key="4">
    <source>
        <dbReference type="Proteomes" id="UP001495147"/>
    </source>
</evidence>
<feature type="chain" id="PRO_5046395766" evidence="1">
    <location>
        <begin position="23"/>
        <end position="257"/>
    </location>
</feature>
<dbReference type="RefSeq" id="WP_347703564.1">
    <property type="nucleotide sequence ID" value="NZ_JBDPZD010000001.1"/>
</dbReference>
<dbReference type="NCBIfam" id="TIGR02595">
    <property type="entry name" value="PEP_CTERM"/>
    <property type="match status" value="1"/>
</dbReference>
<dbReference type="InterPro" id="IPR013424">
    <property type="entry name" value="Ice-binding_C"/>
</dbReference>
<dbReference type="EMBL" id="JBDPZD010000001">
    <property type="protein sequence ID" value="MEO3690741.1"/>
    <property type="molecule type" value="Genomic_DNA"/>
</dbReference>
<evidence type="ECO:0000313" key="3">
    <source>
        <dbReference type="EMBL" id="MEO3690741.1"/>
    </source>
</evidence>
<feature type="domain" description="Ice-binding protein C-terminal" evidence="2">
    <location>
        <begin position="228"/>
        <end position="253"/>
    </location>
</feature>
<evidence type="ECO:0000256" key="1">
    <source>
        <dbReference type="SAM" id="SignalP"/>
    </source>
</evidence>
<name>A0ABV0FXT9_9BURK</name>
<accession>A0ABV0FXT9</accession>
<evidence type="ECO:0000259" key="2">
    <source>
        <dbReference type="Pfam" id="PF07589"/>
    </source>
</evidence>
<organism evidence="3 4">
    <name type="scientific">Roseateles paludis</name>
    <dbReference type="NCBI Taxonomy" id="3145238"/>
    <lineage>
        <taxon>Bacteria</taxon>
        <taxon>Pseudomonadati</taxon>
        <taxon>Pseudomonadota</taxon>
        <taxon>Betaproteobacteria</taxon>
        <taxon>Burkholderiales</taxon>
        <taxon>Sphaerotilaceae</taxon>
        <taxon>Roseateles</taxon>
    </lineage>
</organism>
<dbReference type="Pfam" id="PF07589">
    <property type="entry name" value="PEP-CTERM"/>
    <property type="match status" value="1"/>
</dbReference>
<sequence length="257" mass="25789">MGAIHKALAVGAMLVAAGGASAVTATASLSNVQVLVFDLTPLDGIAPSFSILSGSNYASAYTQSGLNVWNYDSPAVAHLTATGLDLTGASNGSGVNLGSYSLTASASDTALSTYGYAYGYGSANFQVEVGAGTLVLITADASVAADASGAVNGTYVYGNTSIQFNNWTDGAGTSNYGYRQAYTGFGYSNLSPSSAGLVSASFSNFGASTLTASLNLNAQSSVNTPMAPVPEPSSAAMLLSGLGVAFGLAFRRRERRA</sequence>
<keyword evidence="1" id="KW-0732">Signal</keyword>
<dbReference type="Proteomes" id="UP001495147">
    <property type="component" value="Unassembled WGS sequence"/>
</dbReference>
<proteinExistence type="predicted"/>
<gene>
    <name evidence="3" type="ORF">ABDJ85_04620</name>
</gene>
<protein>
    <submittedName>
        <fullName evidence="3">PEP-CTERM sorting domain-containing protein</fullName>
    </submittedName>
</protein>
<keyword evidence="4" id="KW-1185">Reference proteome</keyword>
<comment type="caution">
    <text evidence="3">The sequence shown here is derived from an EMBL/GenBank/DDBJ whole genome shotgun (WGS) entry which is preliminary data.</text>
</comment>